<feature type="non-terminal residue" evidence="2">
    <location>
        <position position="1"/>
    </location>
</feature>
<evidence type="ECO:0000313" key="2">
    <source>
        <dbReference type="EMBL" id="MBA0084900.1"/>
    </source>
</evidence>
<sequence length="466" mass="52059">DPIFCSLLEVADDPGGAGLFDIELTNLESAKQEYVRNTAILVTTLTDDAGATVQITDLAPRFKHYGRLFRPTILVRRVVPLAGSPRLRIRVRPRSDYGATPMTQIHGSNHIRYTSSTLALRLTTDAPISYLAEEVPFVLEGPINLILGPDERITAPIAATTREYFELTRDYWFEWTRYLSVPFEWQDAVIRAAIVLKLCSFEETGAIVASPTTSIPEAPNSGRTWDYRYCWLRDAYFVVQALNQLGATLTMEDFLHYIINIAALGKDRRLRPVYAIVPGIPLPEREIGSLLGYRGMGPVRVGNLAERQVQNDTYGSVILAAAQMFFDRRLPRMGDGAMFARLEELGQQAAVLAFEPDASLWEFRGRMRVHTFSSAMCWAACDRLAKIAGILGLSERVSHWRTEANRIRATILDKAWDSEQNTFVESLGGKDVDASLLLLQEIGFVAASDPRFLGTIAAVEKRLRNG</sequence>
<dbReference type="Proteomes" id="UP000567293">
    <property type="component" value="Unassembled WGS sequence"/>
</dbReference>
<reference evidence="2" key="1">
    <citation type="submission" date="2020-06" db="EMBL/GenBank/DDBJ databases">
        <title>Legume-microbial interactions unlock mineral nutrients during tropical forest succession.</title>
        <authorList>
            <person name="Epihov D.Z."/>
        </authorList>
    </citation>
    <scope>NUCLEOTIDE SEQUENCE [LARGE SCALE GENOMIC DNA]</scope>
    <source>
        <strain evidence="2">Pan2503</strain>
    </source>
</reference>
<dbReference type="InterPro" id="IPR008928">
    <property type="entry name" value="6-hairpin_glycosidase_sf"/>
</dbReference>
<gene>
    <name evidence="2" type="ORF">HRJ53_07890</name>
</gene>
<organism evidence="2 3">
    <name type="scientific">Candidatus Acidiferrum panamense</name>
    <dbReference type="NCBI Taxonomy" id="2741543"/>
    <lineage>
        <taxon>Bacteria</taxon>
        <taxon>Pseudomonadati</taxon>
        <taxon>Acidobacteriota</taxon>
        <taxon>Terriglobia</taxon>
        <taxon>Candidatus Acidiferrales</taxon>
        <taxon>Candidatus Acidiferrum</taxon>
    </lineage>
</organism>
<proteinExistence type="predicted"/>
<dbReference type="GO" id="GO:0004553">
    <property type="term" value="F:hydrolase activity, hydrolyzing O-glycosyl compounds"/>
    <property type="evidence" value="ECO:0007669"/>
    <property type="project" value="UniProtKB-ARBA"/>
</dbReference>
<dbReference type="InterPro" id="IPR011613">
    <property type="entry name" value="GH15-like"/>
</dbReference>
<feature type="domain" description="GH15-like" evidence="1">
    <location>
        <begin position="187"/>
        <end position="465"/>
    </location>
</feature>
<keyword evidence="2" id="KW-0378">Hydrolase</keyword>
<name>A0A7V8SW39_9BACT</name>
<comment type="caution">
    <text evidence="2">The sequence shown here is derived from an EMBL/GenBank/DDBJ whole genome shotgun (WGS) entry which is preliminary data.</text>
</comment>
<evidence type="ECO:0000259" key="1">
    <source>
        <dbReference type="Pfam" id="PF00723"/>
    </source>
</evidence>
<protein>
    <submittedName>
        <fullName evidence="2">Glycoside hydrolase family 15 protein</fullName>
    </submittedName>
</protein>
<dbReference type="EMBL" id="JACDQQ010000757">
    <property type="protein sequence ID" value="MBA0084900.1"/>
    <property type="molecule type" value="Genomic_DNA"/>
</dbReference>
<dbReference type="Gene3D" id="1.50.10.10">
    <property type="match status" value="1"/>
</dbReference>
<feature type="non-terminal residue" evidence="2">
    <location>
        <position position="466"/>
    </location>
</feature>
<dbReference type="SUPFAM" id="SSF48208">
    <property type="entry name" value="Six-hairpin glycosidases"/>
    <property type="match status" value="1"/>
</dbReference>
<dbReference type="InterPro" id="IPR012341">
    <property type="entry name" value="6hp_glycosidase-like_sf"/>
</dbReference>
<accession>A0A7V8SW39</accession>
<dbReference type="PANTHER" id="PTHR31616">
    <property type="entry name" value="TREHALASE"/>
    <property type="match status" value="1"/>
</dbReference>
<dbReference type="Pfam" id="PF00723">
    <property type="entry name" value="Glyco_hydro_15"/>
    <property type="match status" value="1"/>
</dbReference>
<dbReference type="PANTHER" id="PTHR31616:SF0">
    <property type="entry name" value="GLUCAN 1,4-ALPHA-GLUCOSIDASE"/>
    <property type="match status" value="1"/>
</dbReference>
<dbReference type="AlphaFoldDB" id="A0A7V8SW39"/>
<dbReference type="GO" id="GO:0005975">
    <property type="term" value="P:carbohydrate metabolic process"/>
    <property type="evidence" value="ECO:0007669"/>
    <property type="project" value="InterPro"/>
</dbReference>
<evidence type="ECO:0000313" key="3">
    <source>
        <dbReference type="Proteomes" id="UP000567293"/>
    </source>
</evidence>
<keyword evidence="3" id="KW-1185">Reference proteome</keyword>